<dbReference type="EMBL" id="GBXI01006755">
    <property type="protein sequence ID" value="JAD07537.1"/>
    <property type="molecule type" value="Transcribed_RNA"/>
</dbReference>
<organism evidence="1">
    <name type="scientific">Zeugodacus cucurbitae</name>
    <name type="common">Melon fruit fly</name>
    <name type="synonym">Bactrocera cucurbitae</name>
    <dbReference type="NCBI Taxonomy" id="28588"/>
    <lineage>
        <taxon>Eukaryota</taxon>
        <taxon>Metazoa</taxon>
        <taxon>Ecdysozoa</taxon>
        <taxon>Arthropoda</taxon>
        <taxon>Hexapoda</taxon>
        <taxon>Insecta</taxon>
        <taxon>Pterygota</taxon>
        <taxon>Neoptera</taxon>
        <taxon>Endopterygota</taxon>
        <taxon>Diptera</taxon>
        <taxon>Brachycera</taxon>
        <taxon>Muscomorpha</taxon>
        <taxon>Tephritoidea</taxon>
        <taxon>Tephritidae</taxon>
        <taxon>Zeugodacus</taxon>
        <taxon>Zeugodacus</taxon>
    </lineage>
</organism>
<accession>A0A0A1X8T4</accession>
<name>A0A0A1X8T4_ZEUCU</name>
<evidence type="ECO:0000313" key="1">
    <source>
        <dbReference type="EMBL" id="JAD07537.1"/>
    </source>
</evidence>
<proteinExistence type="predicted"/>
<gene>
    <name evidence="1" type="primary">purA_1</name>
    <name evidence="1" type="ORF">g.50586</name>
</gene>
<reference evidence="1" key="1">
    <citation type="submission" date="2014-11" db="EMBL/GenBank/DDBJ databases">
        <authorList>
            <person name="Geib S."/>
        </authorList>
    </citation>
    <scope>NUCLEOTIDE SEQUENCE</scope>
</reference>
<dbReference type="AlphaFoldDB" id="A0A0A1X8T4"/>
<reference evidence="1" key="2">
    <citation type="journal article" date="2015" name="Gigascience">
        <title>Reconstructing a comprehensive transcriptome assembly of a white-pupal translocated strain of the pest fruit fly Bactrocera cucurbitae.</title>
        <authorList>
            <person name="Sim S.B."/>
            <person name="Calla B."/>
            <person name="Hall B."/>
            <person name="DeRego T."/>
            <person name="Geib S.M."/>
        </authorList>
    </citation>
    <scope>NUCLEOTIDE SEQUENCE</scope>
</reference>
<sequence>MRFSLTQKIMSEITEIEFIKSNESEIKVCTTIMPTHMNAMDFPRPGGALQQLADLAAAIAAEDRSGDSYSDFEESDMESDDSDYFSIDMPFRARRSSLPAVIEGQKVTEAAMKKLKTQRLARRSMYL</sequence>
<protein>
    <submittedName>
        <fullName evidence="1">Adenylosuccinate synthetase</fullName>
    </submittedName>
</protein>